<reference evidence="2" key="1">
    <citation type="submission" date="2021-02" db="EMBL/GenBank/DDBJ databases">
        <authorList>
            <person name="Nowell W R."/>
        </authorList>
    </citation>
    <scope>NUCLEOTIDE SEQUENCE</scope>
</reference>
<evidence type="ECO:0000313" key="3">
    <source>
        <dbReference type="Proteomes" id="UP000663864"/>
    </source>
</evidence>
<name>A0A813TQG3_9BILA</name>
<proteinExistence type="predicted"/>
<dbReference type="Proteomes" id="UP000663864">
    <property type="component" value="Unassembled WGS sequence"/>
</dbReference>
<dbReference type="AlphaFoldDB" id="A0A813TQG3"/>
<feature type="compositionally biased region" description="Low complexity" evidence="1">
    <location>
        <begin position="243"/>
        <end position="255"/>
    </location>
</feature>
<protein>
    <submittedName>
        <fullName evidence="2">Uncharacterized protein</fullName>
    </submittedName>
</protein>
<evidence type="ECO:0000256" key="1">
    <source>
        <dbReference type="SAM" id="MobiDB-lite"/>
    </source>
</evidence>
<dbReference type="EMBL" id="CAJNOT010000062">
    <property type="protein sequence ID" value="CAF0812474.1"/>
    <property type="molecule type" value="Genomic_DNA"/>
</dbReference>
<sequence length="326" mass="37694">MATGYSDRTNRRIGFSAFVVQNRDDQHSTNPDDMTLKIVRELKRIVQNKINQGDTITQPIFELEVAKIKRDYDPYQCDIERLKAQLPHDIKNCPDSILRVSMAYGNDPQQIESVIKSKMKIIDSNDNIDAGLLDNIIEPLKLLKKDMERNPIRNIFNAVHNINDHNTDRVDRLFLSEVHHFTPSLRDYKFDNAHKAVQAIRNTTYESNKPEDLLAIVKTVQETDDIRDLVNSMARSSIKQNESTRTTTTTTTTSRFSDDDHHSSVNTRMNDRNRFNEDRNSPHSYSPVPDPQQNSLQYPNRQLDRLADQARDRSNDNSARRDSGKK</sequence>
<feature type="compositionally biased region" description="Basic and acidic residues" evidence="1">
    <location>
        <begin position="302"/>
        <end position="326"/>
    </location>
</feature>
<feature type="compositionally biased region" description="Polar residues" evidence="1">
    <location>
        <begin position="291"/>
        <end position="300"/>
    </location>
</feature>
<evidence type="ECO:0000313" key="2">
    <source>
        <dbReference type="EMBL" id="CAF0812474.1"/>
    </source>
</evidence>
<feature type="region of interest" description="Disordered" evidence="1">
    <location>
        <begin position="235"/>
        <end position="326"/>
    </location>
</feature>
<accession>A0A813TQG3</accession>
<gene>
    <name evidence="2" type="ORF">ZHD862_LOCUS2978</name>
</gene>
<comment type="caution">
    <text evidence="2">The sequence shown here is derived from an EMBL/GenBank/DDBJ whole genome shotgun (WGS) entry which is preliminary data.</text>
</comment>
<organism evidence="2 3">
    <name type="scientific">Rotaria sordida</name>
    <dbReference type="NCBI Taxonomy" id="392033"/>
    <lineage>
        <taxon>Eukaryota</taxon>
        <taxon>Metazoa</taxon>
        <taxon>Spiralia</taxon>
        <taxon>Gnathifera</taxon>
        <taxon>Rotifera</taxon>
        <taxon>Eurotatoria</taxon>
        <taxon>Bdelloidea</taxon>
        <taxon>Philodinida</taxon>
        <taxon>Philodinidae</taxon>
        <taxon>Rotaria</taxon>
    </lineage>
</organism>
<feature type="compositionally biased region" description="Basic and acidic residues" evidence="1">
    <location>
        <begin position="256"/>
        <end position="281"/>
    </location>
</feature>